<dbReference type="EMBL" id="JAPESX010000394">
    <property type="protein sequence ID" value="KAJ8121537.1"/>
    <property type="molecule type" value="Genomic_DNA"/>
</dbReference>
<reference evidence="1" key="1">
    <citation type="submission" date="2022-11" db="EMBL/GenBank/DDBJ databases">
        <title>Genome Sequence of Nemania bipapillata.</title>
        <authorList>
            <person name="Buettner E."/>
        </authorList>
    </citation>
    <scope>NUCLEOTIDE SEQUENCE</scope>
    <source>
        <strain evidence="1">CP14</strain>
    </source>
</reference>
<keyword evidence="2" id="KW-1185">Reference proteome</keyword>
<dbReference type="Proteomes" id="UP001153334">
    <property type="component" value="Unassembled WGS sequence"/>
</dbReference>
<organism evidence="1 2">
    <name type="scientific">Nemania bipapillata</name>
    <dbReference type="NCBI Taxonomy" id="110536"/>
    <lineage>
        <taxon>Eukaryota</taxon>
        <taxon>Fungi</taxon>
        <taxon>Dikarya</taxon>
        <taxon>Ascomycota</taxon>
        <taxon>Pezizomycotina</taxon>
        <taxon>Sordariomycetes</taxon>
        <taxon>Xylariomycetidae</taxon>
        <taxon>Xylariales</taxon>
        <taxon>Xylariaceae</taxon>
        <taxon>Nemania</taxon>
    </lineage>
</organism>
<proteinExistence type="predicted"/>
<sequence length="256" mass="27454">MLDGSAECSGKIMANPAMWIGISLGGILVAFLMAFKVKSAIIIGIGLVSILSWPRNTSFTYFPYTTEGEDRYQFFRQIVAFHPIETTLAVQEWNLQGTSGAQFALALVTFLYVDIIDCTATLYSMAKFCGVVEDNGDFPRSTVAYCTDAACISIGSLFGCSPVTAFIESGAGIAEGGRTGLTAMSTGFCFLVSLFFAPILASIPPWATGATLILVGCLMIRQVTNINWQYIGDAVPSFITLAFMPFSYSVAYGLIA</sequence>
<accession>A0ACC2J228</accession>
<gene>
    <name evidence="1" type="ORF">ONZ43_g2032</name>
</gene>
<evidence type="ECO:0000313" key="1">
    <source>
        <dbReference type="EMBL" id="KAJ8121537.1"/>
    </source>
</evidence>
<protein>
    <submittedName>
        <fullName evidence="1">Uncharacterized protein</fullName>
    </submittedName>
</protein>
<name>A0ACC2J228_9PEZI</name>
<comment type="caution">
    <text evidence="1">The sequence shown here is derived from an EMBL/GenBank/DDBJ whole genome shotgun (WGS) entry which is preliminary data.</text>
</comment>
<evidence type="ECO:0000313" key="2">
    <source>
        <dbReference type="Proteomes" id="UP001153334"/>
    </source>
</evidence>